<dbReference type="Proteomes" id="UP001652623">
    <property type="component" value="Chromosome 12"/>
</dbReference>
<evidence type="ECO:0000259" key="4">
    <source>
        <dbReference type="Pfam" id="PF23559"/>
    </source>
</evidence>
<dbReference type="RefSeq" id="XP_060669487.1">
    <property type="nucleotide sequence ID" value="XM_060813504.1"/>
</dbReference>
<dbReference type="PANTHER" id="PTHR36766">
    <property type="entry name" value="PLANT BROAD-SPECTRUM MILDEW RESISTANCE PROTEIN RPW8"/>
    <property type="match status" value="1"/>
</dbReference>
<feature type="domain" description="Disease resistance protein winged helix" evidence="4">
    <location>
        <begin position="1"/>
        <end position="37"/>
    </location>
</feature>
<dbReference type="InterPro" id="IPR058922">
    <property type="entry name" value="WHD_DRP"/>
</dbReference>
<protein>
    <submittedName>
        <fullName evidence="7">Disease resistance protein At3g14460</fullName>
    </submittedName>
</protein>
<dbReference type="InterPro" id="IPR032675">
    <property type="entry name" value="LRR_dom_sf"/>
</dbReference>
<dbReference type="Pfam" id="PF23559">
    <property type="entry name" value="WHD_DRP"/>
    <property type="match status" value="1"/>
</dbReference>
<evidence type="ECO:0000259" key="5">
    <source>
        <dbReference type="Pfam" id="PF25019"/>
    </source>
</evidence>
<sequence length="669" mass="75983">MEDVGDEYSNELVSTSFFQRSSGQELFGMHDLVHDLAKYVSKGHCIILQDDSSKDAIANVHHASVRYLDSPMRYDSIITEATHLRTIFPLFSTSYRYLSNEVVNLVILNLRYLRVLSFHGCVTMKELSESIGELKHLRFLRLSHTRIERLPKSVSKLLVEMPRQMSKLKSLQTLTDYIAGKDNATNIGELRELSDLQGQLCLQNLENVAKASDASDAKLVDKKYLEALRLDWKGDDKDRKHDRDFATTWTATIPETLEIHGLNRVVNVGAEFYGFNSSNNSVRKPFASLRILSFSNMSAWKKWSSIEVEEGGEVFHKLQELRIINCDKLTTIDWPRKLPCLTKLIIKGSSVGIVSSFPRTPALLMLKLGKCEKLKLEELSQTVQSIKVGGCNGVESLMKILKKSQSGSHPNLQRLHIHNCSSPTTLPTGCLPSTLTQLKIKNFFVFKNVKTRISLSLVRPTSQPKISIFTSFPSDRWHAPNLSILVLHGCKKLKKLPEQMSNVLSSLKCLRISDCPELESFPESGLPSTLMELWLANCSKLIAQRMKWNLQTFQSLTSFTIVDEFGNVELFPEEGLLPTSLTVLWICGFPHPKRLEELKQLTSLKNLRIWRCPQLHDLPQQGFPTSLAYLDIQKCPILKERCQIDKGQDWNIISNIFRIDIDGDRIIGR</sequence>
<evidence type="ECO:0000256" key="2">
    <source>
        <dbReference type="ARBA" id="ARBA00022737"/>
    </source>
</evidence>
<keyword evidence="3" id="KW-0611">Plant defense</keyword>
<feature type="domain" description="R13L1/DRL21-like LRR repeat region" evidence="5">
    <location>
        <begin position="187"/>
        <end position="305"/>
    </location>
</feature>
<organism evidence="6 7">
    <name type="scientific">Ziziphus jujuba</name>
    <name type="common">Chinese jujube</name>
    <name type="synonym">Ziziphus sativa</name>
    <dbReference type="NCBI Taxonomy" id="326968"/>
    <lineage>
        <taxon>Eukaryota</taxon>
        <taxon>Viridiplantae</taxon>
        <taxon>Streptophyta</taxon>
        <taxon>Embryophyta</taxon>
        <taxon>Tracheophyta</taxon>
        <taxon>Spermatophyta</taxon>
        <taxon>Magnoliopsida</taxon>
        <taxon>eudicotyledons</taxon>
        <taxon>Gunneridae</taxon>
        <taxon>Pentapetalae</taxon>
        <taxon>rosids</taxon>
        <taxon>fabids</taxon>
        <taxon>Rosales</taxon>
        <taxon>Rhamnaceae</taxon>
        <taxon>Paliureae</taxon>
        <taxon>Ziziphus</taxon>
    </lineage>
</organism>
<accession>A0ABM3ZYC9</accession>
<keyword evidence="2" id="KW-0677">Repeat</keyword>
<keyword evidence="1" id="KW-0433">Leucine-rich repeat</keyword>
<keyword evidence="6" id="KW-1185">Reference proteome</keyword>
<proteinExistence type="predicted"/>
<evidence type="ECO:0000313" key="7">
    <source>
        <dbReference type="RefSeq" id="XP_060669487.1"/>
    </source>
</evidence>
<evidence type="ECO:0000256" key="1">
    <source>
        <dbReference type="ARBA" id="ARBA00022614"/>
    </source>
</evidence>
<dbReference type="Pfam" id="PF25019">
    <property type="entry name" value="LRR_R13L1-DRL21"/>
    <property type="match status" value="1"/>
</dbReference>
<name>A0ABM3ZYC9_ZIZJJ</name>
<dbReference type="GeneID" id="107428233"/>
<reference evidence="7" key="1">
    <citation type="submission" date="2025-08" db="UniProtKB">
        <authorList>
            <consortium name="RefSeq"/>
        </authorList>
    </citation>
    <scope>IDENTIFICATION</scope>
    <source>
        <tissue evidence="7">Seedling</tissue>
    </source>
</reference>
<evidence type="ECO:0000313" key="6">
    <source>
        <dbReference type="Proteomes" id="UP001652623"/>
    </source>
</evidence>
<dbReference type="SUPFAM" id="SSF52058">
    <property type="entry name" value="L domain-like"/>
    <property type="match status" value="1"/>
</dbReference>
<dbReference type="PANTHER" id="PTHR36766:SF40">
    <property type="entry name" value="DISEASE RESISTANCE PROTEIN RGA3"/>
    <property type="match status" value="1"/>
</dbReference>
<dbReference type="Gene3D" id="3.80.10.10">
    <property type="entry name" value="Ribonuclease Inhibitor"/>
    <property type="match status" value="3"/>
</dbReference>
<dbReference type="InterPro" id="IPR056789">
    <property type="entry name" value="LRR_R13L1-DRL21"/>
</dbReference>
<gene>
    <name evidence="7" type="primary">LOC107428233</name>
</gene>
<evidence type="ECO:0000256" key="3">
    <source>
        <dbReference type="ARBA" id="ARBA00022821"/>
    </source>
</evidence>